<accession>A0AAV3XCT1</accession>
<organism evidence="1 2">
    <name type="scientific">Microseira wollei NIES-4236</name>
    <dbReference type="NCBI Taxonomy" id="2530354"/>
    <lineage>
        <taxon>Bacteria</taxon>
        <taxon>Bacillati</taxon>
        <taxon>Cyanobacteriota</taxon>
        <taxon>Cyanophyceae</taxon>
        <taxon>Oscillatoriophycideae</taxon>
        <taxon>Aerosakkonematales</taxon>
        <taxon>Aerosakkonemataceae</taxon>
        <taxon>Microseira</taxon>
    </lineage>
</organism>
<dbReference type="RefSeq" id="WP_226585169.1">
    <property type="nucleotide sequence ID" value="NZ_BLAY01000071.1"/>
</dbReference>
<sequence>MTQPNILELAKQGDPQAIASLINRQLQPKGITVKTSIKNDCLNVMLEAVQVPNQQTLVAIMRKGITSLGPASIKKVNVYGRKIGENFPAWNEEFEVVTQHLPELEELAKQGDANAIATLINQWLNSPSITTKASLKQGCLQVMLESTPVPSQQIIVPLIGDKLSNLGIESFKKVKIYGREIGEDFPDWQQEFDLEAQVDPVSEISVEVESSNSIVKAQSNSQSSLWGSITKIVERAGGAIASTTSQASNAIAQTATGVSGTIADTAFQTGKNVVGKAAEIGGAIANNTSVAGKNVVGKATEIGGAIANTASVASQAIVKTTTDLVTPIVDATGKTIQTATNASTDWLIRIIDKVDIVKAETEVTKLQHQYPDEQPRQIAHRLMLDKALLAAGSGLFSNLIPGTAIALAGLDLAATTALSAELVYQIAAAYAQDLQSSERKHEILTIFGLSLSGSLAIEAGVSFLGNIPVAGAAIGASSNAAMIYALGYGACRFYEAKLNPLIMEATLETSQAESQKYLAAAITQETIMDQILVHVVLAGNAGKTWDMILPELQAANLSPASLDAIAANINSPPPLETLLAQIDGDFAIPLLAQCEKIAQLDGIITSEEAQIIEAIANKLRSGKKISN</sequence>
<name>A0AAV3XCT1_9CYAN</name>
<evidence type="ECO:0000313" key="2">
    <source>
        <dbReference type="Proteomes" id="UP001050975"/>
    </source>
</evidence>
<dbReference type="EMBL" id="BLAY01000071">
    <property type="protein sequence ID" value="GET39680.1"/>
    <property type="molecule type" value="Genomic_DNA"/>
</dbReference>
<evidence type="ECO:0000313" key="1">
    <source>
        <dbReference type="EMBL" id="GET39680.1"/>
    </source>
</evidence>
<proteinExistence type="predicted"/>
<gene>
    <name evidence="1" type="ORF">MiSe_44520</name>
</gene>
<comment type="caution">
    <text evidence="1">The sequence shown here is derived from an EMBL/GenBank/DDBJ whole genome shotgun (WGS) entry which is preliminary data.</text>
</comment>
<protein>
    <submittedName>
        <fullName evidence="1">Uncharacterized protein</fullName>
    </submittedName>
</protein>
<dbReference type="AlphaFoldDB" id="A0AAV3XCT1"/>
<dbReference type="Proteomes" id="UP001050975">
    <property type="component" value="Unassembled WGS sequence"/>
</dbReference>
<keyword evidence="2" id="KW-1185">Reference proteome</keyword>
<reference evidence="1" key="1">
    <citation type="submission" date="2019-10" db="EMBL/GenBank/DDBJ databases">
        <title>Draft genome sequece of Microseira wollei NIES-4236.</title>
        <authorList>
            <person name="Yamaguchi H."/>
            <person name="Suzuki S."/>
            <person name="Kawachi M."/>
        </authorList>
    </citation>
    <scope>NUCLEOTIDE SEQUENCE</scope>
    <source>
        <strain evidence="1">NIES-4236</strain>
    </source>
</reference>